<feature type="active site" description="Cysteine sulfenic acid (-SOH) intermediate" evidence="6">
    <location>
        <position position="60"/>
    </location>
</feature>
<evidence type="ECO:0000256" key="4">
    <source>
        <dbReference type="ARBA" id="ARBA00023157"/>
    </source>
</evidence>
<evidence type="ECO:0000256" key="2">
    <source>
        <dbReference type="ARBA" id="ARBA00022862"/>
    </source>
</evidence>
<keyword evidence="5 6" id="KW-0676">Redox-active center</keyword>
<evidence type="ECO:0000256" key="3">
    <source>
        <dbReference type="ARBA" id="ARBA00023002"/>
    </source>
</evidence>
<organism evidence="8 9">
    <name type="scientific">Campylobacter hominis (strain ATCC BAA-381 / DSM 21671 / CCUG 45161 / LMG 19568 / NCTC 13146 / CH001A)</name>
    <dbReference type="NCBI Taxonomy" id="360107"/>
    <lineage>
        <taxon>Bacteria</taxon>
        <taxon>Pseudomonadati</taxon>
        <taxon>Campylobacterota</taxon>
        <taxon>Epsilonproteobacteria</taxon>
        <taxon>Campylobacterales</taxon>
        <taxon>Campylobacteraceae</taxon>
        <taxon>Campylobacter</taxon>
    </lineage>
</organism>
<dbReference type="NCBIfam" id="NF001808">
    <property type="entry name" value="PRK00522.1"/>
    <property type="match status" value="1"/>
</dbReference>
<dbReference type="PANTHER" id="PTHR43110:SF1">
    <property type="entry name" value="THIOL PEROXIDASE"/>
    <property type="match status" value="1"/>
</dbReference>
<keyword evidence="2 6" id="KW-0049">Antioxidant</keyword>
<dbReference type="STRING" id="360107.CHAB381_1783"/>
<dbReference type="InterPro" id="IPR002065">
    <property type="entry name" value="TPX"/>
</dbReference>
<dbReference type="InterPro" id="IPR050455">
    <property type="entry name" value="Tpx_Peroxidase_subfamily"/>
</dbReference>
<dbReference type="KEGG" id="cha:CHAB381_1783"/>
<dbReference type="Proteomes" id="UP000002407">
    <property type="component" value="Chromosome"/>
</dbReference>
<accession>A7I452</accession>
<dbReference type="InterPro" id="IPR013766">
    <property type="entry name" value="Thioredoxin_domain"/>
</dbReference>
<comment type="catalytic activity">
    <reaction evidence="6">
        <text>a hydroperoxide + [thioredoxin]-dithiol = an alcohol + [thioredoxin]-disulfide + H2O</text>
        <dbReference type="Rhea" id="RHEA:62620"/>
        <dbReference type="Rhea" id="RHEA-COMP:10698"/>
        <dbReference type="Rhea" id="RHEA-COMP:10700"/>
        <dbReference type="ChEBI" id="CHEBI:15377"/>
        <dbReference type="ChEBI" id="CHEBI:29950"/>
        <dbReference type="ChEBI" id="CHEBI:30879"/>
        <dbReference type="ChEBI" id="CHEBI:35924"/>
        <dbReference type="ChEBI" id="CHEBI:50058"/>
        <dbReference type="EC" id="1.11.1.24"/>
    </reaction>
</comment>
<dbReference type="HAMAP" id="MF_00269">
    <property type="entry name" value="Tpx"/>
    <property type="match status" value="1"/>
</dbReference>
<dbReference type="InterPro" id="IPR036249">
    <property type="entry name" value="Thioredoxin-like_sf"/>
</dbReference>
<protein>
    <recommendedName>
        <fullName evidence="6">Thiol peroxidase</fullName>
        <shortName evidence="6">Tpx</shortName>
        <ecNumber evidence="6">1.11.1.24</ecNumber>
    </recommendedName>
    <alternativeName>
        <fullName evidence="6">Peroxiredoxin tpx</fullName>
        <shortName evidence="6">Prx</shortName>
    </alternativeName>
    <alternativeName>
        <fullName evidence="6">Thioredoxin peroxidase</fullName>
    </alternativeName>
    <alternativeName>
        <fullName evidence="6">Thioredoxin-dependent peroxiredoxin</fullName>
    </alternativeName>
</protein>
<dbReference type="SUPFAM" id="SSF52833">
    <property type="entry name" value="Thioredoxin-like"/>
    <property type="match status" value="1"/>
</dbReference>
<evidence type="ECO:0000256" key="6">
    <source>
        <dbReference type="HAMAP-Rule" id="MF_00269"/>
    </source>
</evidence>
<comment type="function">
    <text evidence="6">Thiol-specific peroxidase that catalyzes the reduction of hydrogen peroxide and organic hydroperoxides to water and alcohols, respectively. Plays a role in cell protection against oxidative stress by detoxifying peroxides.</text>
</comment>
<evidence type="ECO:0000313" key="9">
    <source>
        <dbReference type="Proteomes" id="UP000002407"/>
    </source>
</evidence>
<dbReference type="OrthoDB" id="9781543at2"/>
<keyword evidence="9" id="KW-1185">Reference proteome</keyword>
<dbReference type="EC" id="1.11.1.24" evidence="6"/>
<comment type="similarity">
    <text evidence="6">Belongs to the peroxiredoxin family. Tpx subfamily.</text>
</comment>
<dbReference type="AlphaFoldDB" id="A7I452"/>
<proteinExistence type="inferred from homology"/>
<dbReference type="eggNOG" id="COG2077">
    <property type="taxonomic scope" value="Bacteria"/>
</dbReference>
<dbReference type="PROSITE" id="PS01265">
    <property type="entry name" value="TPX"/>
    <property type="match status" value="1"/>
</dbReference>
<dbReference type="InterPro" id="IPR018219">
    <property type="entry name" value="Tpx_CS"/>
</dbReference>
<feature type="domain" description="Thioredoxin" evidence="7">
    <location>
        <begin position="18"/>
        <end position="170"/>
    </location>
</feature>
<dbReference type="RefSeq" id="WP_012109600.1">
    <property type="nucleotide sequence ID" value="NC_009714.1"/>
</dbReference>
<keyword evidence="4 6" id="KW-1015">Disulfide bond</keyword>
<keyword evidence="3 6" id="KW-0560">Oxidoreductase</keyword>
<dbReference type="PROSITE" id="PS51352">
    <property type="entry name" value="THIOREDOXIN_2"/>
    <property type="match status" value="1"/>
</dbReference>
<dbReference type="InterPro" id="IPR013740">
    <property type="entry name" value="Redoxin"/>
</dbReference>
<dbReference type="CDD" id="cd03014">
    <property type="entry name" value="PRX_Atyp2cys"/>
    <property type="match status" value="1"/>
</dbReference>
<dbReference type="HOGENOM" id="CLU_042529_12_2_7"/>
<evidence type="ECO:0000313" key="8">
    <source>
        <dbReference type="EMBL" id="ABS52011.1"/>
    </source>
</evidence>
<evidence type="ECO:0000256" key="5">
    <source>
        <dbReference type="ARBA" id="ARBA00023284"/>
    </source>
</evidence>
<keyword evidence="1 6" id="KW-0575">Peroxidase</keyword>
<reference evidence="9" key="1">
    <citation type="submission" date="2007-07" db="EMBL/GenBank/DDBJ databases">
        <title>Complete genome sequence of Campylobacter hominis ATCC BAA-381, a commensal isolated from the human gastrointestinal tract.</title>
        <authorList>
            <person name="Fouts D.E."/>
            <person name="Mongodin E.F."/>
            <person name="Puiu D."/>
            <person name="Sebastian Y."/>
            <person name="Miller W.G."/>
            <person name="Mandrell R.E."/>
            <person name="Nelson K.E."/>
        </authorList>
    </citation>
    <scope>NUCLEOTIDE SEQUENCE [LARGE SCALE GENOMIC DNA]</scope>
    <source>
        <strain evidence="9">ATCC BAA-381 / LMG 19568 / NCTC 13146 / CH001A</strain>
    </source>
</reference>
<dbReference type="GO" id="GO:0008379">
    <property type="term" value="F:thioredoxin peroxidase activity"/>
    <property type="evidence" value="ECO:0007669"/>
    <property type="project" value="UniProtKB-UniRule"/>
</dbReference>
<dbReference type="EMBL" id="CP000776">
    <property type="protein sequence ID" value="ABS52011.1"/>
    <property type="molecule type" value="Genomic_DNA"/>
</dbReference>
<evidence type="ECO:0000259" key="7">
    <source>
        <dbReference type="PROSITE" id="PS51352"/>
    </source>
</evidence>
<name>A7I452_CAMHC</name>
<comment type="subunit">
    <text evidence="6">Homodimer.</text>
</comment>
<gene>
    <name evidence="6" type="primary">tpx</name>
    <name evidence="8" type="ordered locus">CHAB381_1783</name>
</gene>
<sequence length="181" mass="18810">MATVTVGGNTVNLTGKELKVGDKAPVVEVCGKDLSSVKVGGKCDKIQIIATVPSLDTGVCATETRKFNKNAAGKTNVCLTVISMDLPFAMGRFCSTEGIENLTVASDFRNKDFGNAYGVLMKDGKLAGLLARAIFVVDKDGTIIHKEIVSEVTTEPDYEAIQAAVKAHGGCGGSSCGCSSK</sequence>
<feature type="disulfide bond" description="Redox-active" evidence="6">
    <location>
        <begin position="60"/>
        <end position="94"/>
    </location>
</feature>
<dbReference type="PANTHER" id="PTHR43110">
    <property type="entry name" value="THIOL PEROXIDASE"/>
    <property type="match status" value="1"/>
</dbReference>
<comment type="miscellaneous">
    <text evidence="6">The active site is a conserved redox-active cysteine residue, the peroxidatic cysteine (C(P)), which makes the nucleophilic attack on the peroxide substrate. The peroxide oxidizes the C(P)-SH to cysteine sulfenic acid (C(P)-SOH), which then reacts with another cysteine residue, the resolving cysteine (C(R)), to form a disulfide bridge. The disulfide is subsequently reduced by an appropriate electron donor to complete the catalytic cycle. In this atypical 2-Cys peroxiredoxin, C(R) is present in the same subunit to form an intramolecular disulfide. The disulfide is subsequently reduced by thioredoxin.</text>
</comment>
<dbReference type="Pfam" id="PF08534">
    <property type="entry name" value="Redoxin"/>
    <property type="match status" value="1"/>
</dbReference>
<evidence type="ECO:0000256" key="1">
    <source>
        <dbReference type="ARBA" id="ARBA00022559"/>
    </source>
</evidence>
<dbReference type="Gene3D" id="3.40.30.10">
    <property type="entry name" value="Glutaredoxin"/>
    <property type="match status" value="1"/>
</dbReference>